<sequence>MSFESKKPMRTWSHLAEMRKKPSEYDIVSRKLHYSTNNPDSPWELSPDSPMNLWYKQYRNASPLKHDNWDAFTDPDQLVYRTYNLMQDGQESYVQSLFDQFNEREHDQMVREGWEHTMARCYSPLRYLFHCLQMSSAYVQQMAPASTISNCCILQTADSLRWLTHTAYRTHELSLTYPDAGLGEHERELWEKEPGWQGLRELMEKQLTAFDWGEAFVSLNLVVKPMIVESIFKPLQQQAWENNDTLLPLLIDSQLKDAERHSRWSKALVKHALENPDNHAVIEGWIEKWRPLADRAAEAYLSMLSNDILSAQYLERSTSLRASMLTV</sequence>
<dbReference type="InterPro" id="IPR012078">
    <property type="entry name" value="MP_mOase_hydro"/>
</dbReference>
<name>A0A0D3QMJ7_9PSED</name>
<dbReference type="PIRSF" id="PIRSF000040">
    <property type="entry name" value="MMOH_comp"/>
    <property type="match status" value="1"/>
</dbReference>
<dbReference type="BRENDA" id="1.14.13.236">
    <property type="organism ID" value="15000"/>
</dbReference>
<dbReference type="InterPro" id="IPR003430">
    <property type="entry name" value="Phenol_Hydrox"/>
</dbReference>
<dbReference type="CDD" id="cd01058">
    <property type="entry name" value="AAMH_B"/>
    <property type="match status" value="1"/>
</dbReference>
<dbReference type="EMBL" id="KJ735680">
    <property type="protein sequence ID" value="AJO68019.1"/>
    <property type="molecule type" value="Genomic_DNA"/>
</dbReference>
<dbReference type="GO" id="GO:0016709">
    <property type="term" value="F:oxidoreductase activity, acting on paired donors, with incorporation or reduction of molecular oxygen, NAD(P)H as one donor, and incorporation of one atom of oxygen"/>
    <property type="evidence" value="ECO:0007669"/>
    <property type="project" value="InterPro"/>
</dbReference>
<dbReference type="SUPFAM" id="SSF47240">
    <property type="entry name" value="Ferritin-like"/>
    <property type="match status" value="1"/>
</dbReference>
<evidence type="ECO:0000256" key="1">
    <source>
        <dbReference type="ARBA" id="ARBA00023002"/>
    </source>
</evidence>
<proteinExistence type="predicted"/>
<evidence type="ECO:0000313" key="3">
    <source>
        <dbReference type="EMBL" id="AJO68019.1"/>
    </source>
</evidence>
<reference evidence="3" key="1">
    <citation type="journal article" date="2015" name="Mol. Biotechnol.">
        <title>Cloning of Toluene 4-Monooxygenase Genes and Application of Two-Phase System to the Production of the Anticancer Agent, Indirubin.</title>
        <authorList>
            <person name="Wongsaroj L."/>
            <person name="Sallabhan R."/>
            <person name="Dubbs J.M."/>
            <person name="Mongkolsuk S."/>
            <person name="Loprasert S."/>
        </authorList>
    </citation>
    <scope>NUCLEOTIDE SEQUENCE</scope>
    <source>
        <strain evidence="3">M4</strain>
    </source>
</reference>
<accession>A0A0D3QMJ7</accession>
<organism evidence="3">
    <name type="scientific">Pseudomonas sp. M4(2015)</name>
    <dbReference type="NCBI Taxonomy" id="1617279"/>
    <lineage>
        <taxon>Bacteria</taxon>
        <taxon>Pseudomonadati</taxon>
        <taxon>Pseudomonadota</taxon>
        <taxon>Gammaproteobacteria</taxon>
        <taxon>Pseudomonadales</taxon>
        <taxon>Pseudomonadaceae</taxon>
        <taxon>Pseudomonas</taxon>
    </lineage>
</organism>
<keyword evidence="1" id="KW-0560">Oxidoreductase</keyword>
<evidence type="ECO:0000256" key="2">
    <source>
        <dbReference type="ARBA" id="ARBA00023033"/>
    </source>
</evidence>
<dbReference type="InterPro" id="IPR009078">
    <property type="entry name" value="Ferritin-like_SF"/>
</dbReference>
<dbReference type="Pfam" id="PF02332">
    <property type="entry name" value="Phenol_Hydrox"/>
    <property type="match status" value="1"/>
</dbReference>
<dbReference type="AlphaFoldDB" id="A0A0D3QMJ7"/>
<protein>
    <submittedName>
        <fullName evidence="3">Beta hydroxylase</fullName>
    </submittedName>
</protein>
<keyword evidence="2" id="KW-0503">Monooxygenase</keyword>
<gene>
    <name evidence="3" type="primary">tmoE</name>
</gene>
<dbReference type="InterPro" id="IPR012348">
    <property type="entry name" value="RNR-like"/>
</dbReference>
<dbReference type="Gene3D" id="1.10.620.20">
    <property type="entry name" value="Ribonucleotide Reductase, subunit A"/>
    <property type="match status" value="1"/>
</dbReference>